<gene>
    <name evidence="3" type="ORF">JF70_12720</name>
</gene>
<dbReference type="AlphaFoldDB" id="A0A0F4KX52"/>
<accession>A0A0F4KX52</accession>
<sequence>MTKVALTGAWRVESPSELQGTVLMPGTLDTNGLGHDDQELSADYGSGKPGPIGSRLTRRHTFEGTVRLSRQIRWTPQPGRRIFFEVERARRLEVRVGERLVEPYRPQTLITPHVFELTGLLTGDDLLQVDSDNAYQGMPHDAILDSSTATDHTQTNWNGLLGEIGLRVEEDTFLDGVRVYPHGDVLSVEADVDSRQGFHGRLRLSSDALAQPLEVTADLEPGRRTLTWSDLPLGARADRWDEYQGCLHGMTIELLTPDSSMVLSRVSTDFGIRDFAADERGRLALNGRAFFLRGEANCAEFPQTGFPPMDVGSWIRILEAYRSYGVNVVRFHSHCPPEAAFIAADRMGMMMQPELSHWDHQHAFQEDVSYRYYRTELEQTLLFLANHPSFVMLTLGNELSADATGHQRMAQLIEDARSVDDTRLYANSSNPHYGQLGSDDCNEVYTSESYKGHDLRCCFANMRGSTNAVHPGTAHNFEDSMQAVRKECTVPVYGFEVGQYEVLPDFREIEEFTGVTRPDNYTMIRDRVRESGLDQRTWQDWVAATGELSRICYREEVESVLRTPSMSGLSLLGLQDFPGQGTALVGMMDAHLHPKRFPFARPERFRSFFTDQLPLAVMDRYAYTSREKLSGTVKVANYGRRTLQGDLRLRLQGQGVDLEHVFRQVTCPVGKLTDLGTFELPLDGIHGNQRCRLSLEIDGVTNAYPVWVYQDSQPERPDGLYEARRFDQQARRVLDQGGTVYLSPDSTAQSLPRSVQAHFSTDFWSVGTFKDQSGTMGQFIQADHPVFADFPTDSHTDWQWWPMATQRAIILPERYQSIITEMDSYAYLRPMTQLLECRCGKGRLLLSSMGLQNLTEYPEARALQTSIYRYLGSKDFDPHQLIDPEVIDQLVA</sequence>
<organism evidence="3 4">
    <name type="scientific">Bifidobacterium mellis</name>
    <dbReference type="NCBI Taxonomy" id="1293823"/>
    <lineage>
        <taxon>Bacteria</taxon>
        <taxon>Bacillati</taxon>
        <taxon>Actinomycetota</taxon>
        <taxon>Actinomycetes</taxon>
        <taxon>Bifidobacteriales</taxon>
        <taxon>Bifidobacteriaceae</taxon>
        <taxon>Bifidobacterium</taxon>
    </lineage>
</organism>
<dbReference type="Proteomes" id="UP000033567">
    <property type="component" value="Unassembled WGS sequence"/>
</dbReference>
<reference evidence="3 4" key="1">
    <citation type="submission" date="2014-12" db="EMBL/GenBank/DDBJ databases">
        <title>Comparative genomics of the lactic acid bacteria isolated from the honey bee gut.</title>
        <authorList>
            <person name="Ellegaard K.M."/>
            <person name="Tamarit D."/>
            <person name="Javelind E."/>
            <person name="Olofsson T."/>
            <person name="Andersson S.G."/>
            <person name="Vasquez A."/>
        </authorList>
    </citation>
    <scope>NUCLEOTIDE SEQUENCE [LARGE SCALE GENOMIC DNA]</scope>
    <source>
        <strain evidence="3 4">Bin7</strain>
    </source>
</reference>
<proteinExistence type="predicted"/>
<dbReference type="SUPFAM" id="SSF51445">
    <property type="entry name" value="(Trans)glycosidases"/>
    <property type="match status" value="1"/>
</dbReference>
<dbReference type="InterPro" id="IPR006103">
    <property type="entry name" value="Glyco_hydro_2_cat"/>
</dbReference>
<comment type="caution">
    <text evidence="3">The sequence shown here is derived from an EMBL/GenBank/DDBJ whole genome shotgun (WGS) entry which is preliminary data.</text>
</comment>
<keyword evidence="3" id="KW-0378">Hydrolase</keyword>
<feature type="region of interest" description="Disordered" evidence="1">
    <location>
        <begin position="21"/>
        <end position="54"/>
    </location>
</feature>
<evidence type="ECO:0000256" key="1">
    <source>
        <dbReference type="SAM" id="MobiDB-lite"/>
    </source>
</evidence>
<keyword evidence="4" id="KW-1185">Reference proteome</keyword>
<evidence type="ECO:0000313" key="4">
    <source>
        <dbReference type="Proteomes" id="UP000033567"/>
    </source>
</evidence>
<dbReference type="GO" id="GO:0005975">
    <property type="term" value="P:carbohydrate metabolic process"/>
    <property type="evidence" value="ECO:0007669"/>
    <property type="project" value="InterPro"/>
</dbReference>
<evidence type="ECO:0000259" key="2">
    <source>
        <dbReference type="Pfam" id="PF02836"/>
    </source>
</evidence>
<dbReference type="Pfam" id="PF02836">
    <property type="entry name" value="Glyco_hydro_2_C"/>
    <property type="match status" value="1"/>
</dbReference>
<feature type="domain" description="Glycoside hydrolase family 2 catalytic" evidence="2">
    <location>
        <begin position="281"/>
        <end position="430"/>
    </location>
</feature>
<evidence type="ECO:0000313" key="3">
    <source>
        <dbReference type="EMBL" id="KJY50574.1"/>
    </source>
</evidence>
<dbReference type="PANTHER" id="PTHR42732">
    <property type="entry name" value="BETA-GALACTOSIDASE"/>
    <property type="match status" value="1"/>
</dbReference>
<name>A0A0F4KX52_9BIFI</name>
<dbReference type="InterPro" id="IPR017853">
    <property type="entry name" value="GH"/>
</dbReference>
<dbReference type="Gene3D" id="3.20.20.80">
    <property type="entry name" value="Glycosidases"/>
    <property type="match status" value="1"/>
</dbReference>
<dbReference type="GO" id="GO:0004553">
    <property type="term" value="F:hydrolase activity, hydrolyzing O-glycosyl compounds"/>
    <property type="evidence" value="ECO:0007669"/>
    <property type="project" value="InterPro"/>
</dbReference>
<dbReference type="RefSeq" id="WP_045935706.1">
    <property type="nucleotide sequence ID" value="NZ_KQ033885.1"/>
</dbReference>
<dbReference type="PANTHER" id="PTHR42732:SF1">
    <property type="entry name" value="BETA-MANNOSIDASE"/>
    <property type="match status" value="1"/>
</dbReference>
<dbReference type="InterPro" id="IPR051913">
    <property type="entry name" value="GH2_Domain-Containing"/>
</dbReference>
<dbReference type="PATRIC" id="fig|1684.5.peg.1330"/>
<dbReference type="EMBL" id="JWMF01000007">
    <property type="protein sequence ID" value="KJY50574.1"/>
    <property type="molecule type" value="Genomic_DNA"/>
</dbReference>
<protein>
    <submittedName>
        <fullName evidence="3">Glycoside hydrolase, family 2</fullName>
    </submittedName>
</protein>